<feature type="signal peptide" evidence="1">
    <location>
        <begin position="1"/>
        <end position="22"/>
    </location>
</feature>
<dbReference type="Proteomes" id="UP001054945">
    <property type="component" value="Unassembled WGS sequence"/>
</dbReference>
<proteinExistence type="predicted"/>
<evidence type="ECO:0000256" key="1">
    <source>
        <dbReference type="SAM" id="SignalP"/>
    </source>
</evidence>
<feature type="chain" id="PRO_5043327102" evidence="1">
    <location>
        <begin position="23"/>
        <end position="134"/>
    </location>
</feature>
<keyword evidence="3" id="KW-1185">Reference proteome</keyword>
<sequence>MNTMSFTVLFVTMVTLYSAANAQFNPFDMSRFIPFFPRIPVFTPWYKGPNICVDERNIPNIPEMEGLDDMSGTFKTSGMSESCKGNNYKYVCEKRTTENGQSVRKVVTYQCCPGFVRPADGSSGCTEDGNVTPQ</sequence>
<evidence type="ECO:0000313" key="3">
    <source>
        <dbReference type="Proteomes" id="UP001054945"/>
    </source>
</evidence>
<keyword evidence="1" id="KW-0732">Signal</keyword>
<organism evidence="2 3">
    <name type="scientific">Caerostris extrusa</name>
    <name type="common">Bark spider</name>
    <name type="synonym">Caerostris bankana</name>
    <dbReference type="NCBI Taxonomy" id="172846"/>
    <lineage>
        <taxon>Eukaryota</taxon>
        <taxon>Metazoa</taxon>
        <taxon>Ecdysozoa</taxon>
        <taxon>Arthropoda</taxon>
        <taxon>Chelicerata</taxon>
        <taxon>Arachnida</taxon>
        <taxon>Araneae</taxon>
        <taxon>Araneomorphae</taxon>
        <taxon>Entelegynae</taxon>
        <taxon>Araneoidea</taxon>
        <taxon>Araneidae</taxon>
        <taxon>Caerostris</taxon>
    </lineage>
</organism>
<evidence type="ECO:0000313" key="2">
    <source>
        <dbReference type="EMBL" id="GIY08801.1"/>
    </source>
</evidence>
<reference evidence="2 3" key="1">
    <citation type="submission" date="2021-06" db="EMBL/GenBank/DDBJ databases">
        <title>Caerostris extrusa draft genome.</title>
        <authorList>
            <person name="Kono N."/>
            <person name="Arakawa K."/>
        </authorList>
    </citation>
    <scope>NUCLEOTIDE SEQUENCE [LARGE SCALE GENOMIC DNA]</scope>
</reference>
<dbReference type="AlphaFoldDB" id="A0AAV4QL33"/>
<name>A0AAV4QL33_CAEEX</name>
<protein>
    <submittedName>
        <fullName evidence="2">Uncharacterized protein</fullName>
    </submittedName>
</protein>
<gene>
    <name evidence="2" type="ORF">CEXT_723541</name>
</gene>
<dbReference type="EMBL" id="BPLR01006293">
    <property type="protein sequence ID" value="GIY08801.1"/>
    <property type="molecule type" value="Genomic_DNA"/>
</dbReference>
<comment type="caution">
    <text evidence="2">The sequence shown here is derived from an EMBL/GenBank/DDBJ whole genome shotgun (WGS) entry which is preliminary data.</text>
</comment>
<accession>A0AAV4QL33</accession>